<dbReference type="Pfam" id="PF13302">
    <property type="entry name" value="Acetyltransf_3"/>
    <property type="match status" value="1"/>
</dbReference>
<dbReference type="PANTHER" id="PTHR43792:SF1">
    <property type="entry name" value="N-ACETYLTRANSFERASE DOMAIN-CONTAINING PROTEIN"/>
    <property type="match status" value="1"/>
</dbReference>
<dbReference type="GO" id="GO:0016747">
    <property type="term" value="F:acyltransferase activity, transferring groups other than amino-acyl groups"/>
    <property type="evidence" value="ECO:0007669"/>
    <property type="project" value="InterPro"/>
</dbReference>
<sequence length="168" mass="19020">MTIVTRRLMLLPYSDSLQSEFLMLNCCVKNRAEMNGPHTVASARALFDRVLNDSSMYCMAVLDNYNREYIGHIFLSQLESEPELGFIIDKAYWGKGLASEALKAFIPKAYRELSLQKVVATANTHHIASIKLLEKLGFQKVGENQDFHGPYYEYELTADVVANENSMA</sequence>
<dbReference type="EMBL" id="AJYQ02000080">
    <property type="protein sequence ID" value="OEE35064.1"/>
    <property type="molecule type" value="Genomic_DNA"/>
</dbReference>
<dbReference type="InterPro" id="IPR051531">
    <property type="entry name" value="N-acetyltransferase"/>
</dbReference>
<evidence type="ECO:0000313" key="2">
    <source>
        <dbReference type="EMBL" id="OEE35064.1"/>
    </source>
</evidence>
<dbReference type="RefSeq" id="WP_017039928.1">
    <property type="nucleotide sequence ID" value="NZ_AJYQ02000080.1"/>
</dbReference>
<name>A0A1E5BG55_9VIBR</name>
<dbReference type="eggNOG" id="COG1670">
    <property type="taxonomic scope" value="Bacteria"/>
</dbReference>
<gene>
    <name evidence="2" type="ORF">A1QO_06065</name>
</gene>
<dbReference type="PANTHER" id="PTHR43792">
    <property type="entry name" value="GNAT FAMILY, PUTATIVE (AFU_ORTHOLOGUE AFUA_3G00765)-RELATED-RELATED"/>
    <property type="match status" value="1"/>
</dbReference>
<feature type="domain" description="N-acetyltransferase" evidence="1">
    <location>
        <begin position="8"/>
        <end position="159"/>
    </location>
</feature>
<dbReference type="SUPFAM" id="SSF55729">
    <property type="entry name" value="Acyl-CoA N-acyltransferases (Nat)"/>
    <property type="match status" value="1"/>
</dbReference>
<comment type="caution">
    <text evidence="2">The sequence shown here is derived from an EMBL/GenBank/DDBJ whole genome shotgun (WGS) entry which is preliminary data.</text>
</comment>
<evidence type="ECO:0000313" key="3">
    <source>
        <dbReference type="Proteomes" id="UP000094741"/>
    </source>
</evidence>
<proteinExistence type="predicted"/>
<reference evidence="2 3" key="1">
    <citation type="journal article" date="2012" name="Science">
        <title>Ecological populations of bacteria act as socially cohesive units of antibiotic production and resistance.</title>
        <authorList>
            <person name="Cordero O.X."/>
            <person name="Wildschutte H."/>
            <person name="Kirkup B."/>
            <person name="Proehl S."/>
            <person name="Ngo L."/>
            <person name="Hussain F."/>
            <person name="Le Roux F."/>
            <person name="Mincer T."/>
            <person name="Polz M.F."/>
        </authorList>
    </citation>
    <scope>NUCLEOTIDE SEQUENCE [LARGE SCALE GENOMIC DNA]</scope>
    <source>
        <strain evidence="2 3">ZF-129</strain>
    </source>
</reference>
<dbReference type="STRING" id="1187848.A1QO_06065"/>
<dbReference type="InterPro" id="IPR000182">
    <property type="entry name" value="GNAT_dom"/>
</dbReference>
<dbReference type="PROSITE" id="PS51186">
    <property type="entry name" value="GNAT"/>
    <property type="match status" value="1"/>
</dbReference>
<protein>
    <submittedName>
        <fullName evidence="2">GNAT family N-acetyltransferase</fullName>
    </submittedName>
</protein>
<evidence type="ECO:0000259" key="1">
    <source>
        <dbReference type="PROSITE" id="PS51186"/>
    </source>
</evidence>
<keyword evidence="2" id="KW-0808">Transferase</keyword>
<accession>A0A1E5BG55</accession>
<dbReference type="Gene3D" id="3.40.630.30">
    <property type="match status" value="1"/>
</dbReference>
<dbReference type="InterPro" id="IPR016181">
    <property type="entry name" value="Acyl_CoA_acyltransferase"/>
</dbReference>
<organism evidence="2 3">
    <name type="scientific">Vibrio genomosp. F10 str. ZF-129</name>
    <dbReference type="NCBI Taxonomy" id="1187848"/>
    <lineage>
        <taxon>Bacteria</taxon>
        <taxon>Pseudomonadati</taxon>
        <taxon>Pseudomonadota</taxon>
        <taxon>Gammaproteobacteria</taxon>
        <taxon>Vibrionales</taxon>
        <taxon>Vibrionaceae</taxon>
        <taxon>Vibrio</taxon>
    </lineage>
</organism>
<dbReference type="OrthoDB" id="9801656at2"/>
<dbReference type="Proteomes" id="UP000094741">
    <property type="component" value="Unassembled WGS sequence"/>
</dbReference>
<dbReference type="AlphaFoldDB" id="A0A1E5BG55"/>